<evidence type="ECO:0000313" key="2">
    <source>
        <dbReference type="Proteomes" id="UP001054945"/>
    </source>
</evidence>
<dbReference type="AlphaFoldDB" id="A0AAV4U5T4"/>
<gene>
    <name evidence="1" type="ORF">CEXT_29821</name>
</gene>
<proteinExistence type="predicted"/>
<accession>A0AAV4U5T4</accession>
<protein>
    <submittedName>
        <fullName evidence="1">Uncharacterized protein</fullName>
    </submittedName>
</protein>
<keyword evidence="2" id="KW-1185">Reference proteome</keyword>
<organism evidence="1 2">
    <name type="scientific">Caerostris extrusa</name>
    <name type="common">Bark spider</name>
    <name type="synonym">Caerostris bankana</name>
    <dbReference type="NCBI Taxonomy" id="172846"/>
    <lineage>
        <taxon>Eukaryota</taxon>
        <taxon>Metazoa</taxon>
        <taxon>Ecdysozoa</taxon>
        <taxon>Arthropoda</taxon>
        <taxon>Chelicerata</taxon>
        <taxon>Arachnida</taxon>
        <taxon>Araneae</taxon>
        <taxon>Araneomorphae</taxon>
        <taxon>Entelegynae</taxon>
        <taxon>Araneoidea</taxon>
        <taxon>Araneidae</taxon>
        <taxon>Caerostris</taxon>
    </lineage>
</organism>
<evidence type="ECO:0000313" key="1">
    <source>
        <dbReference type="EMBL" id="GIY53159.1"/>
    </source>
</evidence>
<comment type="caution">
    <text evidence="1">The sequence shown here is derived from an EMBL/GenBank/DDBJ whole genome shotgun (WGS) entry which is preliminary data.</text>
</comment>
<sequence length="99" mass="11593">MENFTRYLFSSKRELLENGSRRKQTFRNPVVSGNYPLVLLLGWSLITPGFNRKQFVCESLHFALSWTILINRRDVVWPFCAFCGVDGCLKMCFCSHHAW</sequence>
<name>A0AAV4U5T4_CAEEX</name>
<reference evidence="1 2" key="1">
    <citation type="submission" date="2021-06" db="EMBL/GenBank/DDBJ databases">
        <title>Caerostris extrusa draft genome.</title>
        <authorList>
            <person name="Kono N."/>
            <person name="Arakawa K."/>
        </authorList>
    </citation>
    <scope>NUCLEOTIDE SEQUENCE [LARGE SCALE GENOMIC DNA]</scope>
</reference>
<dbReference type="EMBL" id="BPLR01012326">
    <property type="protein sequence ID" value="GIY53159.1"/>
    <property type="molecule type" value="Genomic_DNA"/>
</dbReference>
<dbReference type="Proteomes" id="UP001054945">
    <property type="component" value="Unassembled WGS sequence"/>
</dbReference>